<name>A0A4C1Y219_EUMVA</name>
<gene>
    <name evidence="1" type="ORF">EVAR_52705_1</name>
</gene>
<dbReference type="AlphaFoldDB" id="A0A4C1Y219"/>
<dbReference type="EMBL" id="BGZK01001040">
    <property type="protein sequence ID" value="GBP69433.1"/>
    <property type="molecule type" value="Genomic_DNA"/>
</dbReference>
<reference evidence="1 2" key="1">
    <citation type="journal article" date="2019" name="Commun. Biol.">
        <title>The bagworm genome reveals a unique fibroin gene that provides high tensile strength.</title>
        <authorList>
            <person name="Kono N."/>
            <person name="Nakamura H."/>
            <person name="Ohtoshi R."/>
            <person name="Tomita M."/>
            <person name="Numata K."/>
            <person name="Arakawa K."/>
        </authorList>
    </citation>
    <scope>NUCLEOTIDE SEQUENCE [LARGE SCALE GENOMIC DNA]</scope>
</reference>
<proteinExistence type="predicted"/>
<keyword evidence="2" id="KW-1185">Reference proteome</keyword>
<organism evidence="1 2">
    <name type="scientific">Eumeta variegata</name>
    <name type="common">Bagworm moth</name>
    <name type="synonym">Eumeta japonica</name>
    <dbReference type="NCBI Taxonomy" id="151549"/>
    <lineage>
        <taxon>Eukaryota</taxon>
        <taxon>Metazoa</taxon>
        <taxon>Ecdysozoa</taxon>
        <taxon>Arthropoda</taxon>
        <taxon>Hexapoda</taxon>
        <taxon>Insecta</taxon>
        <taxon>Pterygota</taxon>
        <taxon>Neoptera</taxon>
        <taxon>Endopterygota</taxon>
        <taxon>Lepidoptera</taxon>
        <taxon>Glossata</taxon>
        <taxon>Ditrysia</taxon>
        <taxon>Tineoidea</taxon>
        <taxon>Psychidae</taxon>
        <taxon>Oiketicinae</taxon>
        <taxon>Eumeta</taxon>
    </lineage>
</organism>
<evidence type="ECO:0000313" key="2">
    <source>
        <dbReference type="Proteomes" id="UP000299102"/>
    </source>
</evidence>
<protein>
    <submittedName>
        <fullName evidence="1">Uncharacterized protein</fullName>
    </submittedName>
</protein>
<dbReference type="Proteomes" id="UP000299102">
    <property type="component" value="Unassembled WGS sequence"/>
</dbReference>
<comment type="caution">
    <text evidence="1">The sequence shown here is derived from an EMBL/GenBank/DDBJ whole genome shotgun (WGS) entry which is preliminary data.</text>
</comment>
<sequence>MRVPYDCITLKRLKGRPAHETILPWWEHATEKVHQNRQRHTKSPTILRVNHAFHRLLGDFAQRTKRNVKVPFRLHSHGGEMEANILAASSLLDALRTRFLREIQDRKREKNM</sequence>
<evidence type="ECO:0000313" key="1">
    <source>
        <dbReference type="EMBL" id="GBP69433.1"/>
    </source>
</evidence>
<accession>A0A4C1Y219</accession>